<evidence type="ECO:0000313" key="2">
    <source>
        <dbReference type="EMBL" id="MEQ2202119.1"/>
    </source>
</evidence>
<dbReference type="EMBL" id="JAHRIN010031024">
    <property type="protein sequence ID" value="MEQ2202119.1"/>
    <property type="molecule type" value="Genomic_DNA"/>
</dbReference>
<sequence length="134" mass="15187">MPQVLLLQRGLRTSCFLLLNFLGFLFGFLSEVFSIPALTKVPRGVLLHHWLPRFLHGCHRPSGVVQLGFLHRCCWEDLRVYVSILDDATIGVVTAINVLLFFNTESIPGSLLLSGVFFFLFFFFSMLCVLKPPV</sequence>
<keyword evidence="1" id="KW-0812">Transmembrane</keyword>
<comment type="caution">
    <text evidence="2">The sequence shown here is derived from an EMBL/GenBank/DDBJ whole genome shotgun (WGS) entry which is preliminary data.</text>
</comment>
<proteinExistence type="predicted"/>
<feature type="transmembrane region" description="Helical" evidence="1">
    <location>
        <begin position="108"/>
        <end position="130"/>
    </location>
</feature>
<name>A0ABV0R1Y4_9TELE</name>
<organism evidence="2 3">
    <name type="scientific">Xenoophorus captivus</name>
    <dbReference type="NCBI Taxonomy" id="1517983"/>
    <lineage>
        <taxon>Eukaryota</taxon>
        <taxon>Metazoa</taxon>
        <taxon>Chordata</taxon>
        <taxon>Craniata</taxon>
        <taxon>Vertebrata</taxon>
        <taxon>Euteleostomi</taxon>
        <taxon>Actinopterygii</taxon>
        <taxon>Neopterygii</taxon>
        <taxon>Teleostei</taxon>
        <taxon>Neoteleostei</taxon>
        <taxon>Acanthomorphata</taxon>
        <taxon>Ovalentaria</taxon>
        <taxon>Atherinomorphae</taxon>
        <taxon>Cyprinodontiformes</taxon>
        <taxon>Goodeidae</taxon>
        <taxon>Xenoophorus</taxon>
    </lineage>
</organism>
<reference evidence="2 3" key="1">
    <citation type="submission" date="2021-06" db="EMBL/GenBank/DDBJ databases">
        <authorList>
            <person name="Palmer J.M."/>
        </authorList>
    </citation>
    <scope>NUCLEOTIDE SEQUENCE [LARGE SCALE GENOMIC DNA]</scope>
    <source>
        <strain evidence="2 3">XC_2019</strain>
        <tissue evidence="2">Muscle</tissue>
    </source>
</reference>
<dbReference type="Proteomes" id="UP001434883">
    <property type="component" value="Unassembled WGS sequence"/>
</dbReference>
<accession>A0ABV0R1Y4</accession>
<evidence type="ECO:0000313" key="3">
    <source>
        <dbReference type="Proteomes" id="UP001434883"/>
    </source>
</evidence>
<feature type="transmembrane region" description="Helical" evidence="1">
    <location>
        <begin position="80"/>
        <end position="102"/>
    </location>
</feature>
<keyword evidence="3" id="KW-1185">Reference proteome</keyword>
<keyword evidence="1" id="KW-0472">Membrane</keyword>
<protein>
    <submittedName>
        <fullName evidence="2">Uncharacterized protein</fullName>
    </submittedName>
</protein>
<keyword evidence="1" id="KW-1133">Transmembrane helix</keyword>
<gene>
    <name evidence="2" type="ORF">XENOCAPTIV_024681</name>
</gene>
<feature type="transmembrane region" description="Helical" evidence="1">
    <location>
        <begin position="16"/>
        <end position="38"/>
    </location>
</feature>
<evidence type="ECO:0000256" key="1">
    <source>
        <dbReference type="SAM" id="Phobius"/>
    </source>
</evidence>